<evidence type="ECO:0000256" key="4">
    <source>
        <dbReference type="ARBA" id="ARBA00022801"/>
    </source>
</evidence>
<evidence type="ECO:0000256" key="7">
    <source>
        <dbReference type="ARBA" id="ARBA00023136"/>
    </source>
</evidence>
<dbReference type="Pfam" id="PF03009">
    <property type="entry name" value="GDPD"/>
    <property type="match status" value="1"/>
</dbReference>
<evidence type="ECO:0000256" key="10">
    <source>
        <dbReference type="ARBA" id="ARBA00047538"/>
    </source>
</evidence>
<evidence type="ECO:0000256" key="11">
    <source>
        <dbReference type="ARBA" id="ARBA00048580"/>
    </source>
</evidence>
<gene>
    <name evidence="15" type="ORF">SPHA_42686</name>
</gene>
<evidence type="ECO:0000313" key="16">
    <source>
        <dbReference type="Proteomes" id="UP000597762"/>
    </source>
</evidence>
<dbReference type="PANTHER" id="PTHR42758">
    <property type="entry name" value="PHOSPHATIDYLGLYCEROL PHOSPHOLIPASE C"/>
    <property type="match status" value="1"/>
</dbReference>
<evidence type="ECO:0000256" key="13">
    <source>
        <dbReference type="SAM" id="Phobius"/>
    </source>
</evidence>
<dbReference type="GO" id="GO:0046475">
    <property type="term" value="P:glycerophospholipid catabolic process"/>
    <property type="evidence" value="ECO:0007669"/>
    <property type="project" value="TreeGrafter"/>
</dbReference>
<dbReference type="OrthoDB" id="1058301at2759"/>
<feature type="transmembrane region" description="Helical" evidence="13">
    <location>
        <begin position="335"/>
        <end position="364"/>
    </location>
</feature>
<comment type="catalytic activity">
    <reaction evidence="8">
        <text>1-O-hexadecyl-sn-glycero-3-phosphocholine + H2O = 1-O-hexadecyl-sn-glycero-3-phosphate + choline + H(+)</text>
        <dbReference type="Rhea" id="RHEA:41143"/>
        <dbReference type="ChEBI" id="CHEBI:15354"/>
        <dbReference type="ChEBI" id="CHEBI:15377"/>
        <dbReference type="ChEBI" id="CHEBI:15378"/>
        <dbReference type="ChEBI" id="CHEBI:64496"/>
        <dbReference type="ChEBI" id="CHEBI:77580"/>
    </reaction>
    <physiologicalReaction direction="left-to-right" evidence="8">
        <dbReference type="Rhea" id="RHEA:41144"/>
    </physiologicalReaction>
</comment>
<evidence type="ECO:0000256" key="6">
    <source>
        <dbReference type="ARBA" id="ARBA00023098"/>
    </source>
</evidence>
<dbReference type="GO" id="GO:0004622">
    <property type="term" value="F:phosphatidylcholine lysophospholipase activity"/>
    <property type="evidence" value="ECO:0007669"/>
    <property type="project" value="TreeGrafter"/>
</dbReference>
<dbReference type="Proteomes" id="UP000597762">
    <property type="component" value="Unassembled WGS sequence"/>
</dbReference>
<comment type="caution">
    <text evidence="15">The sequence shown here is derived from an EMBL/GenBank/DDBJ whole genome shotgun (WGS) entry which is preliminary data.</text>
</comment>
<name>A0A812CPP0_ACAPH</name>
<evidence type="ECO:0000256" key="5">
    <source>
        <dbReference type="ARBA" id="ARBA00022989"/>
    </source>
</evidence>
<organism evidence="15 16">
    <name type="scientific">Acanthosepion pharaonis</name>
    <name type="common">Pharaoh cuttlefish</name>
    <name type="synonym">Sepia pharaonis</name>
    <dbReference type="NCBI Taxonomy" id="158019"/>
    <lineage>
        <taxon>Eukaryota</taxon>
        <taxon>Metazoa</taxon>
        <taxon>Spiralia</taxon>
        <taxon>Lophotrochozoa</taxon>
        <taxon>Mollusca</taxon>
        <taxon>Cephalopoda</taxon>
        <taxon>Coleoidea</taxon>
        <taxon>Decapodiformes</taxon>
        <taxon>Sepiida</taxon>
        <taxon>Sepiina</taxon>
        <taxon>Sepiidae</taxon>
        <taxon>Acanthosepion</taxon>
    </lineage>
</organism>
<comment type="similarity">
    <text evidence="2">Belongs to the glycerophosphoryl diester phosphodiesterase family.</text>
</comment>
<dbReference type="EMBL" id="CAHIKZ030002100">
    <property type="protein sequence ID" value="CAE1281111.1"/>
    <property type="molecule type" value="Genomic_DNA"/>
</dbReference>
<feature type="transmembrane region" description="Helical" evidence="13">
    <location>
        <begin position="264"/>
        <end position="288"/>
    </location>
</feature>
<keyword evidence="16" id="KW-1185">Reference proteome</keyword>
<comment type="subcellular location">
    <subcellularLocation>
        <location evidence="1">Membrane</location>
    </subcellularLocation>
</comment>
<evidence type="ECO:0000256" key="3">
    <source>
        <dbReference type="ARBA" id="ARBA00022692"/>
    </source>
</evidence>
<evidence type="ECO:0000256" key="1">
    <source>
        <dbReference type="ARBA" id="ARBA00004370"/>
    </source>
</evidence>
<comment type="catalytic activity">
    <reaction evidence="9">
        <text>N-(5Z,8Z,11Z,14Z-eicosatetraenoyl)-1-(9Z-octadecenoyl)-sn-glycero-3-phosphoethanolamine + H2O = N-(5Z,8Z,11Z,14Z-eicosatetraenoyl)-ethanolamine + 1-(9Z-octadecenoyl)-sn-glycero-3-phosphate + H(+)</text>
        <dbReference type="Rhea" id="RHEA:45544"/>
        <dbReference type="ChEBI" id="CHEBI:2700"/>
        <dbReference type="ChEBI" id="CHEBI:15377"/>
        <dbReference type="ChEBI" id="CHEBI:15378"/>
        <dbReference type="ChEBI" id="CHEBI:74544"/>
        <dbReference type="ChEBI" id="CHEBI:85223"/>
    </reaction>
    <physiologicalReaction direction="left-to-right" evidence="9">
        <dbReference type="Rhea" id="RHEA:45545"/>
    </physiologicalReaction>
</comment>
<dbReference type="PROSITE" id="PS51704">
    <property type="entry name" value="GP_PDE"/>
    <property type="match status" value="1"/>
</dbReference>
<dbReference type="InterPro" id="IPR017946">
    <property type="entry name" value="PLC-like_Pdiesterase_TIM-brl"/>
</dbReference>
<comment type="catalytic activity">
    <reaction evidence="10">
        <text>N-hexadecanoyl-1-(9Z-octadecenoyl)-sn-glycero-3-phosphoethanolamine + H2O = N-hexadecanoylethanolamine + 1-(9Z-octadecenoyl)-sn-glycero-3-phosphate + H(+)</text>
        <dbReference type="Rhea" id="RHEA:53168"/>
        <dbReference type="ChEBI" id="CHEBI:15377"/>
        <dbReference type="ChEBI" id="CHEBI:15378"/>
        <dbReference type="ChEBI" id="CHEBI:71464"/>
        <dbReference type="ChEBI" id="CHEBI:74544"/>
        <dbReference type="ChEBI" id="CHEBI:85217"/>
    </reaction>
    <physiologicalReaction direction="left-to-right" evidence="10">
        <dbReference type="Rhea" id="RHEA:53169"/>
    </physiologicalReaction>
</comment>
<dbReference type="SUPFAM" id="SSF51695">
    <property type="entry name" value="PLC-like phosphodiesterases"/>
    <property type="match status" value="1"/>
</dbReference>
<keyword evidence="7 13" id="KW-0472">Membrane</keyword>
<dbReference type="AlphaFoldDB" id="A0A812CPP0"/>
<dbReference type="InterPro" id="IPR030395">
    <property type="entry name" value="GP_PDE_dom"/>
</dbReference>
<keyword evidence="4 15" id="KW-0378">Hydrolase</keyword>
<comment type="catalytic activity">
    <reaction evidence="11">
        <text>1-O-(1Z-octadecenyl)-sn-glycero-3-phospho-N-hexadecanoyl-ethanolamine + H2O = 1-O-(1Z-octadecenyl)-sn-glycero-3-phosphate + N-hexadecanoylethanolamine + H(+)</text>
        <dbReference type="Rhea" id="RHEA:53184"/>
        <dbReference type="ChEBI" id="CHEBI:15377"/>
        <dbReference type="ChEBI" id="CHEBI:15378"/>
        <dbReference type="ChEBI" id="CHEBI:71464"/>
        <dbReference type="ChEBI" id="CHEBI:137009"/>
        <dbReference type="ChEBI" id="CHEBI:137017"/>
    </reaction>
    <physiologicalReaction direction="left-to-right" evidence="11">
        <dbReference type="Rhea" id="RHEA:53185"/>
    </physiologicalReaction>
</comment>
<dbReference type="PANTHER" id="PTHR42758:SF2">
    <property type="entry name" value="PHOSPHATIDYLGLYCEROL PHOSPHOLIPASE C"/>
    <property type="match status" value="1"/>
</dbReference>
<evidence type="ECO:0000313" key="15">
    <source>
        <dbReference type="EMBL" id="CAE1281111.1"/>
    </source>
</evidence>
<reference evidence="15" key="1">
    <citation type="submission" date="2021-01" db="EMBL/GenBank/DDBJ databases">
        <authorList>
            <person name="Li R."/>
            <person name="Bekaert M."/>
        </authorList>
    </citation>
    <scope>NUCLEOTIDE SEQUENCE</scope>
    <source>
        <strain evidence="15">Farmed</strain>
    </source>
</reference>
<evidence type="ECO:0000256" key="9">
    <source>
        <dbReference type="ARBA" id="ARBA00047392"/>
    </source>
</evidence>
<keyword evidence="6" id="KW-0443">Lipid metabolism</keyword>
<dbReference type="InterPro" id="IPR052271">
    <property type="entry name" value="GDPD-Related"/>
</dbReference>
<evidence type="ECO:0000259" key="14">
    <source>
        <dbReference type="PROSITE" id="PS51704"/>
    </source>
</evidence>
<comment type="catalytic activity">
    <reaction evidence="12">
        <text>N,1-di-(9Z-octadecenoyl)-sn-glycero-3-phosphoethanolamine + H2O = N-(9Z-octadecenoyl) ethanolamine + 1-(9Z-octadecenoyl)-sn-glycero-3-phosphate + H(+)</text>
        <dbReference type="Rhea" id="RHEA:56460"/>
        <dbReference type="ChEBI" id="CHEBI:15377"/>
        <dbReference type="ChEBI" id="CHEBI:15378"/>
        <dbReference type="ChEBI" id="CHEBI:71466"/>
        <dbReference type="ChEBI" id="CHEBI:74544"/>
        <dbReference type="ChEBI" id="CHEBI:85222"/>
    </reaction>
    <physiologicalReaction direction="left-to-right" evidence="12">
        <dbReference type="Rhea" id="RHEA:56461"/>
    </physiologicalReaction>
</comment>
<dbReference type="GO" id="GO:0047391">
    <property type="term" value="F:alkylglycerophosphoethanolamine phosphodiesterase activity"/>
    <property type="evidence" value="ECO:0007669"/>
    <property type="project" value="UniProtKB-EC"/>
</dbReference>
<accession>A0A812CPP0</accession>
<dbReference type="Gene3D" id="3.20.20.190">
    <property type="entry name" value="Phosphatidylinositol (PI) phosphodiesterase"/>
    <property type="match status" value="1"/>
</dbReference>
<dbReference type="EC" id="3.1.4.39" evidence="15"/>
<dbReference type="GO" id="GO:0005789">
    <property type="term" value="C:endoplasmic reticulum membrane"/>
    <property type="evidence" value="ECO:0007669"/>
    <property type="project" value="TreeGrafter"/>
</dbReference>
<keyword evidence="3 13" id="KW-0812">Transmembrane</keyword>
<feature type="transmembrane region" description="Helical" evidence="13">
    <location>
        <begin position="400"/>
        <end position="419"/>
    </location>
</feature>
<keyword evidence="5 13" id="KW-1133">Transmembrane helix</keyword>
<evidence type="ECO:0000256" key="2">
    <source>
        <dbReference type="ARBA" id="ARBA00007277"/>
    </source>
</evidence>
<feature type="domain" description="GP-PDE" evidence="14">
    <location>
        <begin position="1"/>
        <end position="245"/>
    </location>
</feature>
<evidence type="ECO:0000256" key="12">
    <source>
        <dbReference type="ARBA" id="ARBA00048947"/>
    </source>
</evidence>
<evidence type="ECO:0000256" key="8">
    <source>
        <dbReference type="ARBA" id="ARBA00036083"/>
    </source>
</evidence>
<sequence>MLELDCHLTLDGQVVVSHDNCLLRICGCEMLISQTDYKDLPSLKPELPLDFNPNVIVGSPDRHIPLLEEVFQTFPNMPINIDIKVNDGNLIEKVSALIKKYNREEITVWGNKQQAISTKCYKCNPNIPLIFSLRRVLILLALYYSGLLPFVPLRETFLEIVMPSIILDETKSLVELSRKKRLFIRFCDILLMRPSLFKHLEKRGIQLMVKLIFSLQTLNNYLFPSSPFLSPSLSLCFCLSSPHFPSAFVSPLPFPSFCLSSPVFPLLLSLSPTFPLLLSPLHLTFLCFVSPLRTFPLLLSLLSALSLCFCLSSPHFPSAFVSPLRTFPLLCLSSSLSLCCFVSPLLFFPLLFVSSLFFLCFCLSSLKIHSAFVSPLHSFPLLLSLLSRCFPSAFVSPLQIIFPSAFFPLIFSLCFYFPLSA</sequence>
<protein>
    <submittedName>
        <fullName evidence="15">GDPD1_3</fullName>
        <ecNumber evidence="15">3.1.4.39</ecNumber>
    </submittedName>
</protein>
<feature type="transmembrane region" description="Helical" evidence="13">
    <location>
        <begin position="295"/>
        <end position="315"/>
    </location>
</feature>
<proteinExistence type="inferred from homology"/>